<name>A0A9P5NDF1_GYMJU</name>
<feature type="region of interest" description="Disordered" evidence="1">
    <location>
        <begin position="242"/>
        <end position="293"/>
    </location>
</feature>
<feature type="region of interest" description="Disordered" evidence="1">
    <location>
        <begin position="52"/>
        <end position="75"/>
    </location>
</feature>
<dbReference type="AlphaFoldDB" id="A0A9P5NDF1"/>
<evidence type="ECO:0000313" key="2">
    <source>
        <dbReference type="EMBL" id="KAF8876894.1"/>
    </source>
</evidence>
<keyword evidence="3" id="KW-1185">Reference proteome</keyword>
<gene>
    <name evidence="2" type="ORF">CPB84DRAFT_1752318</name>
</gene>
<feature type="compositionally biased region" description="Low complexity" evidence="1">
    <location>
        <begin position="247"/>
        <end position="258"/>
    </location>
</feature>
<evidence type="ECO:0000256" key="1">
    <source>
        <dbReference type="SAM" id="MobiDB-lite"/>
    </source>
</evidence>
<dbReference type="Proteomes" id="UP000724874">
    <property type="component" value="Unassembled WGS sequence"/>
</dbReference>
<reference evidence="2" key="1">
    <citation type="submission" date="2020-11" db="EMBL/GenBank/DDBJ databases">
        <authorList>
            <consortium name="DOE Joint Genome Institute"/>
            <person name="Ahrendt S."/>
            <person name="Riley R."/>
            <person name="Andreopoulos W."/>
            <person name="LaButti K."/>
            <person name="Pangilinan J."/>
            <person name="Ruiz-duenas F.J."/>
            <person name="Barrasa J.M."/>
            <person name="Sanchez-Garcia M."/>
            <person name="Camarero S."/>
            <person name="Miyauchi S."/>
            <person name="Serrano A."/>
            <person name="Linde D."/>
            <person name="Babiker R."/>
            <person name="Drula E."/>
            <person name="Ayuso-Fernandez I."/>
            <person name="Pacheco R."/>
            <person name="Padilla G."/>
            <person name="Ferreira P."/>
            <person name="Barriuso J."/>
            <person name="Kellner H."/>
            <person name="Castanera R."/>
            <person name="Alfaro M."/>
            <person name="Ramirez L."/>
            <person name="Pisabarro A.G."/>
            <person name="Kuo A."/>
            <person name="Tritt A."/>
            <person name="Lipzen A."/>
            <person name="He G."/>
            <person name="Yan M."/>
            <person name="Ng V."/>
            <person name="Cullen D."/>
            <person name="Martin F."/>
            <person name="Rosso M.-N."/>
            <person name="Henrissat B."/>
            <person name="Hibbett D."/>
            <person name="Martinez A.T."/>
            <person name="Grigoriev I.V."/>
        </authorList>
    </citation>
    <scope>NUCLEOTIDE SEQUENCE</scope>
    <source>
        <strain evidence="2">AH 44721</strain>
    </source>
</reference>
<organism evidence="2 3">
    <name type="scientific">Gymnopilus junonius</name>
    <name type="common">Spectacular rustgill mushroom</name>
    <name type="synonym">Gymnopilus spectabilis subsp. junonius</name>
    <dbReference type="NCBI Taxonomy" id="109634"/>
    <lineage>
        <taxon>Eukaryota</taxon>
        <taxon>Fungi</taxon>
        <taxon>Dikarya</taxon>
        <taxon>Basidiomycota</taxon>
        <taxon>Agaricomycotina</taxon>
        <taxon>Agaricomycetes</taxon>
        <taxon>Agaricomycetidae</taxon>
        <taxon>Agaricales</taxon>
        <taxon>Agaricineae</taxon>
        <taxon>Hymenogastraceae</taxon>
        <taxon>Gymnopilus</taxon>
    </lineage>
</organism>
<proteinExistence type="predicted"/>
<comment type="caution">
    <text evidence="2">The sequence shown here is derived from an EMBL/GenBank/DDBJ whole genome shotgun (WGS) entry which is preliminary data.</text>
</comment>
<dbReference type="EMBL" id="JADNYJ010000177">
    <property type="protein sequence ID" value="KAF8876894.1"/>
    <property type="molecule type" value="Genomic_DNA"/>
</dbReference>
<protein>
    <submittedName>
        <fullName evidence="2">Uncharacterized protein</fullName>
    </submittedName>
</protein>
<sequence length="326" mass="34472">MHLHFASQSPSQSASAIPIVLATPAAIPATVPPSAPAMQAMSFAAASVGPAAAPEQANSADPQPESHNVADDEMDTHPDNFAILRSYSSEIAPPPDMLVDPRVAGDMFVGILICGRPVGLVLDINLFFEILRTQSDVWYHIFFNWREAYGYYQAQYSNGLVQITPLLKAPLPTLLPGASKESAIMVPSTAPTPAPTRVLPRNRRRDTIVTALVQSNHPAIDPFLSTPTALVEAAASFLIHRSGSGSGLDEGSDGSSDGSPEEEDNGDVKAGKGKQKAVLVTREDDPALAHIPAYPKFPSSTILARLMTPHLDLTAAQTAPTTASDP</sequence>
<evidence type="ECO:0000313" key="3">
    <source>
        <dbReference type="Proteomes" id="UP000724874"/>
    </source>
</evidence>
<accession>A0A9P5NDF1</accession>